<evidence type="ECO:0000256" key="4">
    <source>
        <dbReference type="ARBA" id="ARBA00022692"/>
    </source>
</evidence>
<dbReference type="GO" id="GO:0015031">
    <property type="term" value="P:protein transport"/>
    <property type="evidence" value="ECO:0007669"/>
    <property type="project" value="UniProtKB-KW"/>
</dbReference>
<evidence type="ECO:0000313" key="12">
    <source>
        <dbReference type="EMBL" id="SVE42947.1"/>
    </source>
</evidence>
<dbReference type="GO" id="GO:0032977">
    <property type="term" value="F:membrane insertase activity"/>
    <property type="evidence" value="ECO:0007669"/>
    <property type="project" value="InterPro"/>
</dbReference>
<sequence>MDLALPDPSPFVMPILVGGSMFVMQKMTTMPSADERQASTNRMMLWMMPLMFGFFTLNFSSGLAVYWVVSNIIGVAIQGFITGWDPLKNLFAFGRTPDSATDTVVVAPALASSVEETAEDARNIDNGQNGGRRNRTRAKGARSRSRRGRNRRR</sequence>
<dbReference type="GO" id="GO:0051205">
    <property type="term" value="P:protein insertion into membrane"/>
    <property type="evidence" value="ECO:0007669"/>
    <property type="project" value="TreeGrafter"/>
</dbReference>
<protein>
    <recommendedName>
        <fullName evidence="11">Membrane insertase YidC/Oxa/ALB C-terminal domain-containing protein</fullName>
    </recommendedName>
</protein>
<organism evidence="12">
    <name type="scientific">marine metagenome</name>
    <dbReference type="NCBI Taxonomy" id="408172"/>
    <lineage>
        <taxon>unclassified sequences</taxon>
        <taxon>metagenomes</taxon>
        <taxon>ecological metagenomes</taxon>
    </lineage>
</organism>
<dbReference type="Pfam" id="PF02096">
    <property type="entry name" value="60KD_IMP"/>
    <property type="match status" value="1"/>
</dbReference>
<evidence type="ECO:0000256" key="3">
    <source>
        <dbReference type="ARBA" id="ARBA00022475"/>
    </source>
</evidence>
<keyword evidence="8" id="KW-0143">Chaperone</keyword>
<evidence type="ECO:0000256" key="6">
    <source>
        <dbReference type="ARBA" id="ARBA00022989"/>
    </source>
</evidence>
<feature type="domain" description="Membrane insertase YidC/Oxa/ALB C-terminal" evidence="11">
    <location>
        <begin position="2"/>
        <end position="81"/>
    </location>
</feature>
<name>A0A383DEM9_9ZZZZ</name>
<dbReference type="PRINTS" id="PR01900">
    <property type="entry name" value="YIDCPROTEIN"/>
</dbReference>
<evidence type="ECO:0000256" key="8">
    <source>
        <dbReference type="ARBA" id="ARBA00023186"/>
    </source>
</evidence>
<evidence type="ECO:0000256" key="5">
    <source>
        <dbReference type="ARBA" id="ARBA00022927"/>
    </source>
</evidence>
<gene>
    <name evidence="12" type="ORF">METZ01_LOCUS495801</name>
</gene>
<keyword evidence="3" id="KW-1003">Cell membrane</keyword>
<keyword evidence="5" id="KW-0653">Protein transport</keyword>
<evidence type="ECO:0000256" key="2">
    <source>
        <dbReference type="ARBA" id="ARBA00022448"/>
    </source>
</evidence>
<dbReference type="PANTHER" id="PTHR12428:SF65">
    <property type="entry name" value="CYTOCHROME C OXIDASE ASSEMBLY PROTEIN COX18, MITOCHONDRIAL"/>
    <property type="match status" value="1"/>
</dbReference>
<feature type="region of interest" description="Disordered" evidence="9">
    <location>
        <begin position="117"/>
        <end position="153"/>
    </location>
</feature>
<feature type="compositionally biased region" description="Basic residues" evidence="9">
    <location>
        <begin position="132"/>
        <end position="153"/>
    </location>
</feature>
<keyword evidence="4 10" id="KW-0812">Transmembrane</keyword>
<evidence type="ECO:0000256" key="9">
    <source>
        <dbReference type="SAM" id="MobiDB-lite"/>
    </source>
</evidence>
<reference evidence="12" key="1">
    <citation type="submission" date="2018-05" db="EMBL/GenBank/DDBJ databases">
        <authorList>
            <person name="Lanie J.A."/>
            <person name="Ng W.-L."/>
            <person name="Kazmierczak K.M."/>
            <person name="Andrzejewski T.M."/>
            <person name="Davidsen T.M."/>
            <person name="Wayne K.J."/>
            <person name="Tettelin H."/>
            <person name="Glass J.I."/>
            <person name="Rusch D."/>
            <person name="Podicherti R."/>
            <person name="Tsui H.-C.T."/>
            <person name="Winkler M.E."/>
        </authorList>
    </citation>
    <scope>NUCLEOTIDE SEQUENCE</scope>
</reference>
<dbReference type="CDD" id="cd20070">
    <property type="entry name" value="5TM_YidC_Alb3"/>
    <property type="match status" value="1"/>
</dbReference>
<evidence type="ECO:0000256" key="7">
    <source>
        <dbReference type="ARBA" id="ARBA00023136"/>
    </source>
</evidence>
<feature type="transmembrane region" description="Helical" evidence="10">
    <location>
        <begin position="45"/>
        <end position="69"/>
    </location>
</feature>
<proteinExistence type="predicted"/>
<comment type="subcellular location">
    <subcellularLocation>
        <location evidence="1">Cell membrane</location>
        <topology evidence="1">Multi-pass membrane protein</topology>
    </subcellularLocation>
</comment>
<dbReference type="GO" id="GO:0005886">
    <property type="term" value="C:plasma membrane"/>
    <property type="evidence" value="ECO:0007669"/>
    <property type="project" value="UniProtKB-SubCell"/>
</dbReference>
<dbReference type="AlphaFoldDB" id="A0A383DEM9"/>
<evidence type="ECO:0000256" key="1">
    <source>
        <dbReference type="ARBA" id="ARBA00004651"/>
    </source>
</evidence>
<accession>A0A383DEM9</accession>
<keyword evidence="7 10" id="KW-0472">Membrane</keyword>
<dbReference type="InterPro" id="IPR047196">
    <property type="entry name" value="YidC_ALB_C"/>
</dbReference>
<dbReference type="PANTHER" id="PTHR12428">
    <property type="entry name" value="OXA1"/>
    <property type="match status" value="1"/>
</dbReference>
<evidence type="ECO:0000256" key="10">
    <source>
        <dbReference type="SAM" id="Phobius"/>
    </source>
</evidence>
<dbReference type="InterPro" id="IPR001708">
    <property type="entry name" value="YidC/ALB3/OXA1/COX18"/>
</dbReference>
<dbReference type="InterPro" id="IPR028055">
    <property type="entry name" value="YidC/Oxa/ALB_C"/>
</dbReference>
<keyword evidence="2" id="KW-0813">Transport</keyword>
<evidence type="ECO:0000259" key="11">
    <source>
        <dbReference type="Pfam" id="PF02096"/>
    </source>
</evidence>
<dbReference type="EMBL" id="UINC01216702">
    <property type="protein sequence ID" value="SVE42947.1"/>
    <property type="molecule type" value="Genomic_DNA"/>
</dbReference>
<keyword evidence="6 10" id="KW-1133">Transmembrane helix</keyword>